<name>A0AA36FH88_OCTVU</name>
<keyword evidence="2" id="KW-1185">Reference proteome</keyword>
<reference evidence="1" key="1">
    <citation type="submission" date="2023-08" db="EMBL/GenBank/DDBJ databases">
        <authorList>
            <person name="Alioto T."/>
            <person name="Alioto T."/>
            <person name="Gomez Garrido J."/>
        </authorList>
    </citation>
    <scope>NUCLEOTIDE SEQUENCE</scope>
</reference>
<dbReference type="EMBL" id="OX597835">
    <property type="protein sequence ID" value="CAI9738996.1"/>
    <property type="molecule type" value="Genomic_DNA"/>
</dbReference>
<protein>
    <submittedName>
        <fullName evidence="1">Uncharacterized protein</fullName>
    </submittedName>
</protein>
<evidence type="ECO:0000313" key="1">
    <source>
        <dbReference type="EMBL" id="CAI9738996.1"/>
    </source>
</evidence>
<dbReference type="Proteomes" id="UP001162480">
    <property type="component" value="Chromosome 22"/>
</dbReference>
<proteinExistence type="predicted"/>
<gene>
    <name evidence="1" type="ORF">OCTVUL_1B009963</name>
</gene>
<organism evidence="1 2">
    <name type="scientific">Octopus vulgaris</name>
    <name type="common">Common octopus</name>
    <dbReference type="NCBI Taxonomy" id="6645"/>
    <lineage>
        <taxon>Eukaryota</taxon>
        <taxon>Metazoa</taxon>
        <taxon>Spiralia</taxon>
        <taxon>Lophotrochozoa</taxon>
        <taxon>Mollusca</taxon>
        <taxon>Cephalopoda</taxon>
        <taxon>Coleoidea</taxon>
        <taxon>Octopodiformes</taxon>
        <taxon>Octopoda</taxon>
        <taxon>Incirrata</taxon>
        <taxon>Octopodidae</taxon>
        <taxon>Octopus</taxon>
    </lineage>
</organism>
<evidence type="ECO:0000313" key="2">
    <source>
        <dbReference type="Proteomes" id="UP001162480"/>
    </source>
</evidence>
<accession>A0AA36FH88</accession>
<dbReference type="AlphaFoldDB" id="A0AA36FH88"/>
<sequence length="123" mass="13727">MNSFRCSGKWIFNFMKWNKLTVRKITHADNKTLGEKAQIASDYLDSSPVLTVDKDADQIHNMDETPVYVDMLSSTTIDFVGNKNVDASHCGATKARFTDVLCVNAAGKVLKTMIILKGLKKRV</sequence>